<dbReference type="Gene3D" id="3.20.20.470">
    <property type="entry name" value="Glucansucrase"/>
    <property type="match status" value="1"/>
</dbReference>
<keyword evidence="16" id="KW-1185">Reference proteome</keyword>
<proteinExistence type="inferred from homology"/>
<dbReference type="Gene3D" id="3.20.20.80">
    <property type="entry name" value="Glycosidases"/>
    <property type="match status" value="1"/>
</dbReference>
<dbReference type="Gene3D" id="2.30.30.420">
    <property type="entry name" value="glucansucrase"/>
    <property type="match status" value="1"/>
</dbReference>
<feature type="compositionally biased region" description="Basic and acidic residues" evidence="12">
    <location>
        <begin position="149"/>
        <end position="164"/>
    </location>
</feature>
<dbReference type="Pfam" id="PF19127">
    <property type="entry name" value="Choline_bind_3"/>
    <property type="match status" value="5"/>
</dbReference>
<feature type="compositionally biased region" description="Polar residues" evidence="12">
    <location>
        <begin position="242"/>
        <end position="252"/>
    </location>
</feature>
<keyword evidence="6" id="KW-0808">Transferase</keyword>
<evidence type="ECO:0000256" key="7">
    <source>
        <dbReference type="ARBA" id="ARBA00022729"/>
    </source>
</evidence>
<dbReference type="Pfam" id="PF02324">
    <property type="entry name" value="Glyco_hydro_70"/>
    <property type="match status" value="1"/>
</dbReference>
<feature type="compositionally biased region" description="Polar residues" evidence="12">
    <location>
        <begin position="198"/>
        <end position="207"/>
    </location>
</feature>
<feature type="compositionally biased region" description="Polar residues" evidence="12">
    <location>
        <begin position="165"/>
        <end position="182"/>
    </location>
</feature>
<accession>A0ABX5SJX4</accession>
<dbReference type="InterPro" id="IPR018337">
    <property type="entry name" value="Cell_wall/Cho-bd_repeat"/>
</dbReference>
<comment type="similarity">
    <text evidence="3">Belongs to the glycosyl hydrolase 70 family.</text>
</comment>
<dbReference type="InterPro" id="IPR027636">
    <property type="entry name" value="Glucan-bd_rpt"/>
</dbReference>
<dbReference type="NCBIfam" id="TIGR03715">
    <property type="entry name" value="KxYKxGKxW"/>
    <property type="match status" value="1"/>
</dbReference>
<evidence type="ECO:0000256" key="2">
    <source>
        <dbReference type="ARBA" id="ARBA00003243"/>
    </source>
</evidence>
<feature type="domain" description="Glycoside hydrolase family 70 catalytic" evidence="14">
    <location>
        <begin position="360"/>
        <end position="1183"/>
    </location>
</feature>
<dbReference type="Gene3D" id="2.10.270.10">
    <property type="entry name" value="Cholin Binding"/>
    <property type="match status" value="3"/>
</dbReference>
<evidence type="ECO:0000259" key="14">
    <source>
        <dbReference type="Pfam" id="PF02324"/>
    </source>
</evidence>
<evidence type="ECO:0000256" key="10">
    <source>
        <dbReference type="ARBA" id="ARBA00032238"/>
    </source>
</evidence>
<evidence type="ECO:0000256" key="3">
    <source>
        <dbReference type="ARBA" id="ARBA00009247"/>
    </source>
</evidence>
<comment type="function">
    <text evidence="2">Production of extracellular glucans, that are thought to play a key role in the development of the dental plaque because of their ability to adhere to smooth surfaces and mediate the aggregation of bacterial cells and food debris.</text>
</comment>
<feature type="region of interest" description="Disordered" evidence="12">
    <location>
        <begin position="115"/>
        <end position="252"/>
    </location>
</feature>
<evidence type="ECO:0000256" key="12">
    <source>
        <dbReference type="SAM" id="MobiDB-lite"/>
    </source>
</evidence>
<dbReference type="InterPro" id="IPR017853">
    <property type="entry name" value="GH"/>
</dbReference>
<feature type="chain" id="PRO_5045736937" description="dextransucrase" evidence="13">
    <location>
        <begin position="38"/>
        <end position="1549"/>
    </location>
</feature>
<evidence type="ECO:0000256" key="8">
    <source>
        <dbReference type="ARBA" id="ARBA00022737"/>
    </source>
</evidence>
<gene>
    <name evidence="15" type="ORF">EW139_05835</name>
</gene>
<dbReference type="Gene3D" id="2.60.40.1180">
    <property type="entry name" value="Golgi alpha-mannosidase II"/>
    <property type="match status" value="1"/>
</dbReference>
<protein>
    <recommendedName>
        <fullName evidence="4">dextransucrase</fullName>
        <ecNumber evidence="4">2.4.1.5</ecNumber>
    </recommendedName>
    <alternativeName>
        <fullName evidence="9">Dextransucrase</fullName>
    </alternativeName>
    <alternativeName>
        <fullName evidence="10">Sucrose 6-glucosyltransferase</fullName>
    </alternativeName>
</protein>
<evidence type="ECO:0000256" key="9">
    <source>
        <dbReference type="ARBA" id="ARBA00029911"/>
    </source>
</evidence>
<evidence type="ECO:0000256" key="13">
    <source>
        <dbReference type="SAM" id="SignalP"/>
    </source>
</evidence>
<feature type="compositionally biased region" description="Basic and acidic residues" evidence="12">
    <location>
        <begin position="183"/>
        <end position="197"/>
    </location>
</feature>
<dbReference type="PROSITE" id="PS51170">
    <property type="entry name" value="CW"/>
    <property type="match status" value="1"/>
</dbReference>
<dbReference type="EMBL" id="CP037939">
    <property type="protein sequence ID" value="QBR47664.1"/>
    <property type="molecule type" value="Genomic_DNA"/>
</dbReference>
<comment type="catalytic activity">
    <reaction evidence="1">
        <text>[(1-&gt;6)-alpha-D-glucosyl](n) + sucrose = [(1-&gt;6)-alpha-D-glucosyl](n+1) + D-fructose</text>
        <dbReference type="Rhea" id="RHEA:18825"/>
        <dbReference type="Rhea" id="RHEA-COMP:11144"/>
        <dbReference type="Rhea" id="RHEA-COMP:11145"/>
        <dbReference type="ChEBI" id="CHEBI:17992"/>
        <dbReference type="ChEBI" id="CHEBI:18269"/>
        <dbReference type="ChEBI" id="CHEBI:37721"/>
        <dbReference type="EC" id="2.4.1.5"/>
    </reaction>
</comment>
<dbReference type="SUPFAM" id="SSF51445">
    <property type="entry name" value="(Trans)glycosidases"/>
    <property type="match status" value="2"/>
</dbReference>
<dbReference type="Gene3D" id="2.30.30.20">
    <property type="entry name" value="Aspartate carbamoyltransferase regulatory subunit, C-terminal domain"/>
    <property type="match status" value="1"/>
</dbReference>
<dbReference type="NCBIfam" id="TIGR04035">
    <property type="entry name" value="glucan_65_rpt"/>
    <property type="match status" value="4"/>
</dbReference>
<name>A0ABX5SJX4_9LACO</name>
<dbReference type="Pfam" id="PF19258">
    <property type="entry name" value="KxYKxGKxW_sig"/>
    <property type="match status" value="1"/>
</dbReference>
<dbReference type="RefSeq" id="WP_134833558.1">
    <property type="nucleotide sequence ID" value="NZ_CP037939.1"/>
</dbReference>
<evidence type="ECO:0000313" key="16">
    <source>
        <dbReference type="Proteomes" id="UP000295756"/>
    </source>
</evidence>
<dbReference type="InterPro" id="IPR003318">
    <property type="entry name" value="Glyco_hydro70cat"/>
</dbReference>
<evidence type="ECO:0000256" key="6">
    <source>
        <dbReference type="ARBA" id="ARBA00022679"/>
    </source>
</evidence>
<feature type="compositionally biased region" description="Polar residues" evidence="12">
    <location>
        <begin position="115"/>
        <end position="128"/>
    </location>
</feature>
<feature type="compositionally biased region" description="Basic and acidic residues" evidence="12">
    <location>
        <begin position="208"/>
        <end position="219"/>
    </location>
</feature>
<evidence type="ECO:0000256" key="4">
    <source>
        <dbReference type="ARBA" id="ARBA00012592"/>
    </source>
</evidence>
<evidence type="ECO:0000256" key="5">
    <source>
        <dbReference type="ARBA" id="ARBA00022676"/>
    </source>
</evidence>
<feature type="repeat" description="Cell wall-binding" evidence="11">
    <location>
        <begin position="1197"/>
        <end position="1217"/>
    </location>
</feature>
<reference evidence="15 16" key="1">
    <citation type="submission" date="2019-03" db="EMBL/GenBank/DDBJ databases">
        <title>Complete Genome Sequence of Leuconostoc kimchii strain NKJ218 Isolated from Homemade Kimchi.</title>
        <authorList>
            <person name="Jung J.Y."/>
            <person name="Jin H.M."/>
            <person name="Jung J.-W."/>
            <person name="Lee S.-Y."/>
            <person name="Ryu B.-G."/>
            <person name="Han S.-S."/>
            <person name="Kang H.K."/>
            <person name="Choi H.W."/>
            <person name="Chung E.J."/>
            <person name="Choi K.-M."/>
        </authorList>
    </citation>
    <scope>NUCLEOTIDE SEQUENCE [LARGE SCALE GENOMIC DNA]</scope>
    <source>
        <strain evidence="15 16">NKJ218</strain>
    </source>
</reference>
<evidence type="ECO:0000256" key="11">
    <source>
        <dbReference type="PROSITE-ProRule" id="PRU00591"/>
    </source>
</evidence>
<organism evidence="15 16">
    <name type="scientific">Leuconostoc kimchii</name>
    <dbReference type="NCBI Taxonomy" id="136609"/>
    <lineage>
        <taxon>Bacteria</taxon>
        <taxon>Bacillati</taxon>
        <taxon>Bacillota</taxon>
        <taxon>Bacilli</taxon>
        <taxon>Lactobacillales</taxon>
        <taxon>Lactobacillaceae</taxon>
        <taxon>Leuconostoc</taxon>
    </lineage>
</organism>
<evidence type="ECO:0000256" key="1">
    <source>
        <dbReference type="ARBA" id="ARBA00001152"/>
    </source>
</evidence>
<feature type="compositionally biased region" description="Low complexity" evidence="12">
    <location>
        <begin position="129"/>
        <end position="147"/>
    </location>
</feature>
<evidence type="ECO:0000313" key="15">
    <source>
        <dbReference type="EMBL" id="QBR47664.1"/>
    </source>
</evidence>
<feature type="signal peptide" evidence="13">
    <location>
        <begin position="1"/>
        <end position="37"/>
    </location>
</feature>
<dbReference type="SUPFAM" id="SSF69360">
    <property type="entry name" value="Cell wall binding repeat"/>
    <property type="match status" value="3"/>
</dbReference>
<dbReference type="InterPro" id="IPR022263">
    <property type="entry name" value="KxYKxGKxW"/>
</dbReference>
<sequence>MKNEKTTCRKKLYKSGKLWVAAGILSFGLAVQQQVYADTTHGESTTQVVAATNVDTSVSDTPTVTDAGAKDATTSHDNVIVHDDQAANSTQTNNQNQETNHADAVTAPTDVAQTDSTAQVAPIASTNSDDTQVDVTTGTVNDVNNNQPDADKGASDQKSSDVNHADTQTNVNKDASVSNTNNTDKDVNTQIASDKDAGNQTDPTQDTNEQRTTDKKNDDNQDITDTTTNNPSAKNDKRDTNTPEPIQYSSKNIQTVNGQTVYVDDNGQIKKNFTAIVDGHVLYFDKDNGFLVPTDDYKFKQGLTSQNDNFSQHNAVHDDTADSFTDIDGYLTADSWYRPTDILTDGKNWTPSTDNDFRPLLMSWWPDKVTQVNYLNYMKNAGLSQHSVDFTDEDDQSDLNKAAHDIQANIEQKISQDQQTDWLKQTISNFVDSQPNWNIASEYQTTGDDKDHLQGGALLYVNSDKTPDANSDYRLLNRTPTNQKGYYSYSEDPTQGGYDFLLANDVDNSNPVVQAEQLNWLYYLLNFGSITNQDADANFDSIRVDAVDNVDADLLQIQSDYMKAAYGVDKDDATANQHLSILEDWSDNDAQYVKDHGDNQLSMDNKLRLSLKYSLTMPVTDQDGHAVRSGLEPLITNSLVNRTVDDTDNTARPNYSFVRAHDSEVQTVIAEIIKQKINPNSDGLTPTQDELTQAFKIYNADQLKTDKEFTQFNIPSTYALLLTNKDTVPRVYYGDLFTDDGQYMANKSPYYDAINTLLQSRLKYVAGGQTMAMHYVTGDSSMAADSNHGVLTSVRYGKGAMSATDEGTSETRTQGLAVIEANNPDLKLSQSDQIVVTMGAAHKNQAYRPILLTTKDGLVTEINQSDTDLSKIKYTNGDGQLIFDASEIQGVANPQVSGYLAVWAPVDAQDTQDARTADSELTSINNGQTLHSNAALDSQVIYESFSNFQSFPTNADEYTNTIIAKNTQLYKDWGITSFEFAPQYRSSTEGSFLDSIIQNGYAFTDRYDLGFNIPTKYGTVDELRDAIKSLYASGIKAMADWVPDQIYNLTGQQVVTAERVNNSGVYNNNSVINKTLYAAKTVGGGDYQKQYGGAFLDTIKSQYPSLFTTNQISTGVPMDPSEKIQEWSAKYFNGSNIQGRGAYYVLKDWATNDYFKVASGDKNAFLPKQLVNQTSNTGFVSDDKGMTYFSTSGYQAKDTFIQDKNSNWYYFDKNGYMTYSFQKINGATYYFLPNGVELQDAYLTDADGNTYYFNQQGKQAAGDYFMDSQKQWRYFDKNGVMANKGLTTIKIDQQTHVQYFNSDGIQVKGQLVTSADGQLRYFSADSGDMLTDQFKQLEDNSWVYFGSNGVAVKGQRTIQGQKLYFDDNYRQIKGHEYVDNQGRITYYDADSGEMIVNRFEKLSNGDWAYFGANGRAVKGSQAIKGQKLYFDDQYNQIKGHEYVDNQGRTTYYDADSGEMIVNRFEKLTDGSWFYFGANGRAVKGNQTINGQNLFFDDNYHQIKGQAVTDKQGKTRYYDADSGEMVTDRFERLSDGSWQYFGVDGVMKMA</sequence>
<dbReference type="Pfam" id="PF01473">
    <property type="entry name" value="Choline_bind_1"/>
    <property type="match status" value="1"/>
</dbReference>
<keyword evidence="7 13" id="KW-0732">Signal</keyword>
<dbReference type="Proteomes" id="UP000295756">
    <property type="component" value="Chromosome"/>
</dbReference>
<dbReference type="EC" id="2.4.1.5" evidence="4"/>
<keyword evidence="8" id="KW-0677">Repeat</keyword>
<dbReference type="InterPro" id="IPR013780">
    <property type="entry name" value="Glyco_hydro_b"/>
</dbReference>
<keyword evidence="5" id="KW-0328">Glycosyltransferase</keyword>